<protein>
    <submittedName>
        <fullName evidence="3">Histidine triad nucleotide-binding protein</fullName>
    </submittedName>
</protein>
<proteinExistence type="predicted"/>
<evidence type="ECO:0000259" key="2">
    <source>
        <dbReference type="PROSITE" id="PS51084"/>
    </source>
</evidence>
<comment type="caution">
    <text evidence="3">The sequence shown here is derived from an EMBL/GenBank/DDBJ whole genome shotgun (WGS) entry which is preliminary data.</text>
</comment>
<accession>A0ABS1TZX8</accession>
<dbReference type="InterPro" id="IPR011146">
    <property type="entry name" value="HIT-like"/>
</dbReference>
<name>A0ABS1TZX8_9PROT</name>
<evidence type="ECO:0000313" key="3">
    <source>
        <dbReference type="EMBL" id="MBL6077990.1"/>
    </source>
</evidence>
<dbReference type="RefSeq" id="WP_202831142.1">
    <property type="nucleotide sequence ID" value="NZ_JAETWB010000002.1"/>
</dbReference>
<evidence type="ECO:0000256" key="1">
    <source>
        <dbReference type="PROSITE-ProRule" id="PRU00464"/>
    </source>
</evidence>
<dbReference type="Proteomes" id="UP000660885">
    <property type="component" value="Unassembled WGS sequence"/>
</dbReference>
<dbReference type="PROSITE" id="PS51084">
    <property type="entry name" value="HIT_2"/>
    <property type="match status" value="1"/>
</dbReference>
<reference evidence="3 4" key="1">
    <citation type="submission" date="2021-01" db="EMBL/GenBank/DDBJ databases">
        <title>Belnapia mucosa sp. nov. and Belnapia arida sp. nov., isolated from the Tabernas Desert (Almeria, Spain).</title>
        <authorList>
            <person name="Molina-Menor E."/>
            <person name="Vidal-Verdu A."/>
            <person name="Calonge A."/>
            <person name="Satari L."/>
            <person name="Pereto J."/>
            <person name="Porcar M."/>
        </authorList>
    </citation>
    <scope>NUCLEOTIDE SEQUENCE [LARGE SCALE GENOMIC DNA]</scope>
    <source>
        <strain evidence="3 4">T18</strain>
    </source>
</reference>
<dbReference type="PRINTS" id="PR00332">
    <property type="entry name" value="HISTRIAD"/>
</dbReference>
<gene>
    <name evidence="3" type="ORF">JMJ56_08235</name>
</gene>
<dbReference type="CDD" id="cd01276">
    <property type="entry name" value="PKCI_related"/>
    <property type="match status" value="1"/>
</dbReference>
<dbReference type="SUPFAM" id="SSF54197">
    <property type="entry name" value="HIT-like"/>
    <property type="match status" value="1"/>
</dbReference>
<dbReference type="EMBL" id="JAETWB010000002">
    <property type="protein sequence ID" value="MBL6077990.1"/>
    <property type="molecule type" value="Genomic_DNA"/>
</dbReference>
<dbReference type="PANTHER" id="PTHR23089">
    <property type="entry name" value="HISTIDINE TRIAD HIT PROTEIN"/>
    <property type="match status" value="1"/>
</dbReference>
<evidence type="ECO:0000313" key="4">
    <source>
        <dbReference type="Proteomes" id="UP000660885"/>
    </source>
</evidence>
<feature type="short sequence motif" description="Histidine triad motif" evidence="1">
    <location>
        <begin position="108"/>
        <end position="112"/>
    </location>
</feature>
<dbReference type="Gene3D" id="3.30.428.10">
    <property type="entry name" value="HIT-like"/>
    <property type="match status" value="1"/>
</dbReference>
<dbReference type="InterPro" id="IPR019808">
    <property type="entry name" value="Histidine_triad_CS"/>
</dbReference>
<dbReference type="PROSITE" id="PS00892">
    <property type="entry name" value="HIT_1"/>
    <property type="match status" value="1"/>
</dbReference>
<dbReference type="InterPro" id="IPR001310">
    <property type="entry name" value="Histidine_triad_HIT"/>
</dbReference>
<dbReference type="InterPro" id="IPR036265">
    <property type="entry name" value="HIT-like_sf"/>
</dbReference>
<feature type="domain" description="HIT" evidence="2">
    <location>
        <begin position="14"/>
        <end position="124"/>
    </location>
</feature>
<dbReference type="Pfam" id="PF01230">
    <property type="entry name" value="HIT"/>
    <property type="match status" value="1"/>
</dbReference>
<organism evidence="3 4">
    <name type="scientific">Belnapia arida</name>
    <dbReference type="NCBI Taxonomy" id="2804533"/>
    <lineage>
        <taxon>Bacteria</taxon>
        <taxon>Pseudomonadati</taxon>
        <taxon>Pseudomonadota</taxon>
        <taxon>Alphaproteobacteria</taxon>
        <taxon>Acetobacterales</taxon>
        <taxon>Roseomonadaceae</taxon>
        <taxon>Belnapia</taxon>
    </lineage>
</organism>
<keyword evidence="4" id="KW-1185">Reference proteome</keyword>
<sequence>MSVSGKPPYDPGNIFARILRGEIPCKKVSEDEHALAFHDIAPQAPVHVLVIPKGPYVSAADFHAEAPAEAIAGFWRAVGRVARELGLEEHGYRLLSNMGEDAGQEVGHFHVHLFGGRRLGRMVPQTRE</sequence>